<keyword evidence="3" id="KW-1185">Reference proteome</keyword>
<evidence type="ECO:0000313" key="2">
    <source>
        <dbReference type="EMBL" id="VBB18993.1"/>
    </source>
</evidence>
<dbReference type="SUPFAM" id="SSF56059">
    <property type="entry name" value="Glutathione synthetase ATP-binding domain-like"/>
    <property type="match status" value="1"/>
</dbReference>
<dbReference type="EMBL" id="UPSH01000002">
    <property type="protein sequence ID" value="VBB18993.1"/>
    <property type="molecule type" value="Genomic_DNA"/>
</dbReference>
<protein>
    <submittedName>
        <fullName evidence="2">Uncharacterized protein</fullName>
    </submittedName>
</protein>
<name>A0A5K0UBI7_9VIRU</name>
<dbReference type="InterPro" id="IPR009772">
    <property type="entry name" value="CDC123"/>
</dbReference>
<proteinExistence type="inferred from homology"/>
<comment type="similarity">
    <text evidence="1">Belongs to the CDC123 family.</text>
</comment>
<dbReference type="Pfam" id="PF07065">
    <property type="entry name" value="D123"/>
    <property type="match status" value="1"/>
</dbReference>
<organism evidence="2 3">
    <name type="scientific">Yasminevirus sp. GU-2018</name>
    <dbReference type="NCBI Taxonomy" id="2420051"/>
    <lineage>
        <taxon>Viruses</taxon>
        <taxon>Varidnaviria</taxon>
        <taxon>Bamfordvirae</taxon>
        <taxon>Nucleocytoviricota</taxon>
        <taxon>Megaviricetes</taxon>
        <taxon>Imitervirales</taxon>
        <taxon>Mimiviridae</taxon>
        <taxon>Klosneuvirinae</taxon>
        <taxon>Yasminevirus</taxon>
        <taxon>Yasminevirus saudimassiliense</taxon>
    </lineage>
</organism>
<evidence type="ECO:0000313" key="3">
    <source>
        <dbReference type="Proteomes" id="UP000594342"/>
    </source>
</evidence>
<comment type="caution">
    <text evidence="2">The sequence shown here is derived from an EMBL/GenBank/DDBJ whole genome shotgun (WGS) entry which is preliminary data.</text>
</comment>
<sequence length="351" mass="40834">MAEESNMGSLFDDVVTDCRNSQESSDKHTEEKDFELVIEAVAVTDVLAGDKERFNTNNIWTDSKKPDDYEFVGEQCNTCRWIDKFHQQYSVVNIPVSSWMKQAWGFGVMTGKLSKLHSEDVDSYVAVHNKQSIKQVLESKKHFIRSDHVSLKRGVHNAGPYSNLKMIVESLITTDTGHSVLNDKNFESGQVKLYLMEWRDDMVYDQEFRVFVHNRKITAISQQHLYSVNTVLNELNEEQREFVVKGWVKTIQDYFEKVIVHKLDHVTSYCIDFAILRDGSPYFIEINPFGREYSSGSALFGWIQDDEILYGKTGKLYFRYTCRDDDECKINFNRYDLIDSEKLAKLLKVLK</sequence>
<dbReference type="PANTHER" id="PTHR15323:SF6">
    <property type="entry name" value="CELL DIVISION CYCLE PROTEIN 123 HOMOLOG"/>
    <property type="match status" value="1"/>
</dbReference>
<dbReference type="PANTHER" id="PTHR15323">
    <property type="entry name" value="D123 PROTEIN"/>
    <property type="match status" value="1"/>
</dbReference>
<evidence type="ECO:0000256" key="1">
    <source>
        <dbReference type="ARBA" id="ARBA00011047"/>
    </source>
</evidence>
<gene>
    <name evidence="2" type="ORF">YASMINEVIRUS_1525</name>
</gene>
<accession>A0A5K0UBI7</accession>
<reference evidence="2 3" key="1">
    <citation type="submission" date="2018-10" db="EMBL/GenBank/DDBJ databases">
        <authorList>
            <consortium name="IHU Genomes"/>
        </authorList>
    </citation>
    <scope>NUCLEOTIDE SEQUENCE [LARGE SCALE GENOMIC DNA]</scope>
    <source>
        <strain evidence="2 3">A1</strain>
    </source>
</reference>
<dbReference type="Proteomes" id="UP000594342">
    <property type="component" value="Unassembled WGS sequence"/>
</dbReference>